<dbReference type="GO" id="GO:0005886">
    <property type="term" value="C:plasma membrane"/>
    <property type="evidence" value="ECO:0007669"/>
    <property type="project" value="TreeGrafter"/>
</dbReference>
<feature type="transmembrane region" description="Helical" evidence="1">
    <location>
        <begin position="198"/>
        <end position="215"/>
    </location>
</feature>
<dbReference type="Pfam" id="PF06750">
    <property type="entry name" value="A24_N_bact"/>
    <property type="match status" value="1"/>
</dbReference>
<keyword evidence="1" id="KW-0812">Transmembrane</keyword>
<evidence type="ECO:0000256" key="1">
    <source>
        <dbReference type="SAM" id="Phobius"/>
    </source>
</evidence>
<proteinExistence type="predicted"/>
<dbReference type="OrthoDB" id="9789291at2"/>
<organism evidence="3 4">
    <name type="scientific">Streptococcus cuniculipharyngis</name>
    <dbReference type="NCBI Taxonomy" id="1562651"/>
    <lineage>
        <taxon>Bacteria</taxon>
        <taxon>Bacillati</taxon>
        <taxon>Bacillota</taxon>
        <taxon>Bacilli</taxon>
        <taxon>Lactobacillales</taxon>
        <taxon>Streptococcaceae</taxon>
        <taxon>Streptococcus</taxon>
    </lineage>
</organism>
<feature type="transmembrane region" description="Helical" evidence="1">
    <location>
        <begin position="170"/>
        <end position="191"/>
    </location>
</feature>
<protein>
    <submittedName>
        <fullName evidence="3">Prepilin peptidase</fullName>
    </submittedName>
</protein>
<dbReference type="InterPro" id="IPR010627">
    <property type="entry name" value="Prepilin_pept_A24_N"/>
</dbReference>
<comment type="caution">
    <text evidence="3">The sequence shown here is derived from an EMBL/GenBank/DDBJ whole genome shotgun (WGS) entry which is preliminary data.</text>
</comment>
<dbReference type="PANTHER" id="PTHR30487">
    <property type="entry name" value="TYPE 4 PREPILIN-LIKE PROTEINS LEADER PEPTIDE-PROCESSING ENZYME"/>
    <property type="match status" value="1"/>
</dbReference>
<feature type="transmembrane region" description="Helical" evidence="1">
    <location>
        <begin position="68"/>
        <end position="87"/>
    </location>
</feature>
<keyword evidence="1" id="KW-1133">Transmembrane helix</keyword>
<gene>
    <name evidence="3" type="ORF">FRX57_06485</name>
</gene>
<dbReference type="RefSeq" id="WP_146567839.1">
    <property type="nucleotide sequence ID" value="NZ_VOHL01000006.1"/>
</dbReference>
<dbReference type="AlphaFoldDB" id="A0A5C5SBW1"/>
<feature type="transmembrane region" description="Helical" evidence="1">
    <location>
        <begin position="117"/>
        <end position="150"/>
    </location>
</feature>
<feature type="domain" description="Prepilin peptidase A24 N-terminal" evidence="2">
    <location>
        <begin position="9"/>
        <end position="88"/>
    </location>
</feature>
<feature type="transmembrane region" description="Helical" evidence="1">
    <location>
        <begin position="6"/>
        <end position="24"/>
    </location>
</feature>
<dbReference type="Proteomes" id="UP000317430">
    <property type="component" value="Unassembled WGS sequence"/>
</dbReference>
<evidence type="ECO:0000259" key="2">
    <source>
        <dbReference type="Pfam" id="PF06750"/>
    </source>
</evidence>
<dbReference type="InterPro" id="IPR050882">
    <property type="entry name" value="Prepilin_peptidase/N-MTase"/>
</dbReference>
<accession>A0A5C5SBW1</accession>
<reference evidence="3 4" key="1">
    <citation type="submission" date="2019-08" db="EMBL/GenBank/DDBJ databases">
        <authorList>
            <person name="Lei W."/>
        </authorList>
    </citation>
    <scope>NUCLEOTIDE SEQUENCE [LARGE SCALE GENOMIC DNA]</scope>
    <source>
        <strain evidence="3 4">CCUG 66496</strain>
    </source>
</reference>
<keyword evidence="1" id="KW-0472">Membrane</keyword>
<dbReference type="GO" id="GO:0006465">
    <property type="term" value="P:signal peptide processing"/>
    <property type="evidence" value="ECO:0007669"/>
    <property type="project" value="TreeGrafter"/>
</dbReference>
<keyword evidence="4" id="KW-1185">Reference proteome</keyword>
<evidence type="ECO:0000313" key="4">
    <source>
        <dbReference type="Proteomes" id="UP000317430"/>
    </source>
</evidence>
<dbReference type="EMBL" id="VOHL01000006">
    <property type="protein sequence ID" value="TWS96914.1"/>
    <property type="molecule type" value="Genomic_DNA"/>
</dbReference>
<evidence type="ECO:0000313" key="3">
    <source>
        <dbReference type="EMBL" id="TWS96914.1"/>
    </source>
</evidence>
<sequence>MTTFLIFFLGASLGSFFGLIIDRFPDHSIIWPASHCQNCQRRLRWYDLIPILSQVYHRSRCRFCQVKLPFWYAGLELACGLVLLVFWWGIVNLAQLILIYSALILSLYDLKYQEYPLVIWFLGSLPLLFLTPFKTISLLFLLLGLLAYLLPLNIGSGDFLFLASLSLSLSITAVINLLQLASFLAIIYCLGLKKYQDPIPFVPFLSLAYFFVLWLH</sequence>
<dbReference type="GO" id="GO:0004190">
    <property type="term" value="F:aspartic-type endopeptidase activity"/>
    <property type="evidence" value="ECO:0007669"/>
    <property type="project" value="TreeGrafter"/>
</dbReference>
<name>A0A5C5SBW1_9STRE</name>
<dbReference type="PANTHER" id="PTHR30487:SF0">
    <property type="entry name" value="PREPILIN LEADER PEPTIDASE_N-METHYLTRANSFERASE-RELATED"/>
    <property type="match status" value="1"/>
</dbReference>